<comment type="caution">
    <text evidence="1">The sequence shown here is derived from an EMBL/GenBank/DDBJ whole genome shotgun (WGS) entry which is preliminary data.</text>
</comment>
<accession>A0A833QNE2</accession>
<reference evidence="1" key="1">
    <citation type="submission" date="2020-01" db="EMBL/GenBank/DDBJ databases">
        <title>Genome sequence of Kobresia littledalei, the first chromosome-level genome in the family Cyperaceae.</title>
        <authorList>
            <person name="Qu G."/>
        </authorList>
    </citation>
    <scope>NUCLEOTIDE SEQUENCE</scope>
    <source>
        <strain evidence="1">C.B.Clarke</strain>
        <tissue evidence="1">Leaf</tissue>
    </source>
</reference>
<dbReference type="OrthoDB" id="696485at2759"/>
<protein>
    <submittedName>
        <fullName evidence="1">Uncharacterized protein</fullName>
    </submittedName>
</protein>
<proteinExistence type="predicted"/>
<dbReference type="AlphaFoldDB" id="A0A833QNE2"/>
<name>A0A833QNE2_9POAL</name>
<dbReference type="Proteomes" id="UP000623129">
    <property type="component" value="Unassembled WGS sequence"/>
</dbReference>
<dbReference type="EMBL" id="SWLB01000018">
    <property type="protein sequence ID" value="KAF3326274.1"/>
    <property type="molecule type" value="Genomic_DNA"/>
</dbReference>
<evidence type="ECO:0000313" key="1">
    <source>
        <dbReference type="EMBL" id="KAF3326274.1"/>
    </source>
</evidence>
<keyword evidence="2" id="KW-1185">Reference proteome</keyword>
<sequence>MKLAKTSKDSGLSLHSTIQVHESIPFPLIFLQPWRNKVHESIPLIFLNIRSDDFWLSNRTIGNTDACARWDMTWAAGVWALWRERNRRTFAGDQKSASRLKDDTKIQIQQWIAVI</sequence>
<evidence type="ECO:0000313" key="2">
    <source>
        <dbReference type="Proteomes" id="UP000623129"/>
    </source>
</evidence>
<organism evidence="1 2">
    <name type="scientific">Carex littledalei</name>
    <dbReference type="NCBI Taxonomy" id="544730"/>
    <lineage>
        <taxon>Eukaryota</taxon>
        <taxon>Viridiplantae</taxon>
        <taxon>Streptophyta</taxon>
        <taxon>Embryophyta</taxon>
        <taxon>Tracheophyta</taxon>
        <taxon>Spermatophyta</taxon>
        <taxon>Magnoliopsida</taxon>
        <taxon>Liliopsida</taxon>
        <taxon>Poales</taxon>
        <taxon>Cyperaceae</taxon>
        <taxon>Cyperoideae</taxon>
        <taxon>Cariceae</taxon>
        <taxon>Carex</taxon>
        <taxon>Carex subgen. Euthyceras</taxon>
    </lineage>
</organism>
<gene>
    <name evidence="1" type="ORF">FCM35_KLT07904</name>
</gene>